<comment type="caution">
    <text evidence="2">The sequence shown here is derived from an EMBL/GenBank/DDBJ whole genome shotgun (WGS) entry which is preliminary data.</text>
</comment>
<dbReference type="Gene3D" id="1.10.3110.10">
    <property type="entry name" value="protoporphyrinogen ix oxidase, domain 3"/>
    <property type="match status" value="1"/>
</dbReference>
<dbReference type="PRINTS" id="PR00420">
    <property type="entry name" value="RNGMNOXGNASE"/>
</dbReference>
<dbReference type="Gene3D" id="3.90.660.20">
    <property type="entry name" value="Protoporphyrinogen oxidase, mitochondrial, domain 2"/>
    <property type="match status" value="1"/>
</dbReference>
<gene>
    <name evidence="2" type="ORF">FHR34_003687</name>
</gene>
<keyword evidence="3" id="KW-1185">Reference proteome</keyword>
<dbReference type="SUPFAM" id="SSF54373">
    <property type="entry name" value="FAD-linked reductases, C-terminal domain"/>
    <property type="match status" value="1"/>
</dbReference>
<name>A0A7W7R3V8_KITKI</name>
<dbReference type="EMBL" id="JACHJV010000001">
    <property type="protein sequence ID" value="MBB4924694.1"/>
    <property type="molecule type" value="Genomic_DNA"/>
</dbReference>
<dbReference type="InterPro" id="IPR050464">
    <property type="entry name" value="Zeta_carotene_desat/Oxidored"/>
</dbReference>
<dbReference type="Pfam" id="PF01593">
    <property type="entry name" value="Amino_oxidase"/>
    <property type="match status" value="1"/>
</dbReference>
<dbReference type="InterPro" id="IPR002937">
    <property type="entry name" value="Amino_oxidase"/>
</dbReference>
<dbReference type="GO" id="GO:0004729">
    <property type="term" value="F:oxygen-dependent protoporphyrinogen oxidase activity"/>
    <property type="evidence" value="ECO:0007669"/>
    <property type="project" value="UniProtKB-EC"/>
</dbReference>
<protein>
    <submittedName>
        <fullName evidence="2">Oxygen-dependent protoporphyrinogen oxidase</fullName>
        <ecNumber evidence="2">1.3.3.4</ecNumber>
    </submittedName>
</protein>
<feature type="domain" description="Amine oxidase" evidence="1">
    <location>
        <begin position="15"/>
        <end position="408"/>
    </location>
</feature>
<keyword evidence="2" id="KW-0560">Oxidoreductase</keyword>
<dbReference type="RefSeq" id="WP_184936606.1">
    <property type="nucleotide sequence ID" value="NZ_JACHJV010000001.1"/>
</dbReference>
<dbReference type="Gene3D" id="3.50.50.60">
    <property type="entry name" value="FAD/NAD(P)-binding domain"/>
    <property type="match status" value="1"/>
</dbReference>
<proteinExistence type="predicted"/>
<dbReference type="AlphaFoldDB" id="A0A7W7R3V8"/>
<sequence length="436" mass="46325">MAAAELDVAVVGAGIAGLATAHRLARAGREVRVFEATGRVGGRMASSRHEGYLIDEGAETIALRGYDATWELIRACALPSAEVLPIEHSYALWRGGRAHAHSGRLLGLLTGAGMSLRGRLDLLRFGVAASRSAAAFGELTVSELAGRYHPDLYDALLQPLAGGFFGWHCERSAIGPMAAMLAATGGVGARWLTYRDGMDTLARRLAERLPVTTGATLLQVTERPDSVRLEFADGRTVSARQAVLAMPAPQVLALHPGLPEEERPYLTASSYTPMLKVACLLDRPLASPTRSPSCGLLIPATESRVVGGVILDHLKAAGRVPAGRGMVSLLLTPWVVPDLLGAPDAEVVATAVAEADRFLPGLAAALRTARVFRYRHGLPEATPAALRLRPAFLARPRRRVDYAGDWLTLRPNSEAAAHSAALPAQRLAGEVRPVRC</sequence>
<reference evidence="2 3" key="1">
    <citation type="submission" date="2020-08" db="EMBL/GenBank/DDBJ databases">
        <title>Sequencing the genomes of 1000 actinobacteria strains.</title>
        <authorList>
            <person name="Klenk H.-P."/>
        </authorList>
    </citation>
    <scope>NUCLEOTIDE SEQUENCE [LARGE SCALE GENOMIC DNA]</scope>
    <source>
        <strain evidence="2 3">DSM 41654</strain>
    </source>
</reference>
<dbReference type="SUPFAM" id="SSF51905">
    <property type="entry name" value="FAD/NAD(P)-binding domain"/>
    <property type="match status" value="1"/>
</dbReference>
<dbReference type="InterPro" id="IPR036188">
    <property type="entry name" value="FAD/NAD-bd_sf"/>
</dbReference>
<dbReference type="PANTHER" id="PTHR42923">
    <property type="entry name" value="PROTOPORPHYRINOGEN OXIDASE"/>
    <property type="match status" value="1"/>
</dbReference>
<accession>A0A7W7R3V8</accession>
<organism evidence="2 3">
    <name type="scientific">Kitasatospora kifunensis</name>
    <name type="common">Streptomyces kifunensis</name>
    <dbReference type="NCBI Taxonomy" id="58351"/>
    <lineage>
        <taxon>Bacteria</taxon>
        <taxon>Bacillati</taxon>
        <taxon>Actinomycetota</taxon>
        <taxon>Actinomycetes</taxon>
        <taxon>Kitasatosporales</taxon>
        <taxon>Streptomycetaceae</taxon>
        <taxon>Kitasatospora</taxon>
    </lineage>
</organism>
<evidence type="ECO:0000259" key="1">
    <source>
        <dbReference type="Pfam" id="PF01593"/>
    </source>
</evidence>
<dbReference type="Proteomes" id="UP000540506">
    <property type="component" value="Unassembled WGS sequence"/>
</dbReference>
<dbReference type="EC" id="1.3.3.4" evidence="2"/>
<evidence type="ECO:0000313" key="2">
    <source>
        <dbReference type="EMBL" id="MBB4924694.1"/>
    </source>
</evidence>
<evidence type="ECO:0000313" key="3">
    <source>
        <dbReference type="Proteomes" id="UP000540506"/>
    </source>
</evidence>